<evidence type="ECO:0000256" key="7">
    <source>
        <dbReference type="SAM" id="Phobius"/>
    </source>
</evidence>
<feature type="transmembrane region" description="Helical" evidence="7">
    <location>
        <begin position="96"/>
        <end position="118"/>
    </location>
</feature>
<evidence type="ECO:0000313" key="9">
    <source>
        <dbReference type="EMBL" id="TLU73878.1"/>
    </source>
</evidence>
<keyword evidence="3 7" id="KW-0812">Transmembrane</keyword>
<dbReference type="PANTHER" id="PTHR43652:SF2">
    <property type="entry name" value="BASIC AMINO ACID ANTIPORTER YFCC-RELATED"/>
    <property type="match status" value="1"/>
</dbReference>
<feature type="transmembrane region" description="Helical" evidence="7">
    <location>
        <begin position="180"/>
        <end position="199"/>
    </location>
</feature>
<feature type="transmembrane region" description="Helical" evidence="7">
    <location>
        <begin position="568"/>
        <end position="590"/>
    </location>
</feature>
<dbReference type="AlphaFoldDB" id="A0A5R9JHT2"/>
<evidence type="ECO:0000313" key="10">
    <source>
        <dbReference type="Proteomes" id="UP000305654"/>
    </source>
</evidence>
<keyword evidence="6 7" id="KW-0472">Membrane</keyword>
<feature type="transmembrane region" description="Helical" evidence="7">
    <location>
        <begin position="7"/>
        <end position="24"/>
    </location>
</feature>
<feature type="transmembrane region" description="Helical" evidence="7">
    <location>
        <begin position="449"/>
        <end position="467"/>
    </location>
</feature>
<evidence type="ECO:0000256" key="4">
    <source>
        <dbReference type="ARBA" id="ARBA00022737"/>
    </source>
</evidence>
<dbReference type="Gene3D" id="3.30.70.1450">
    <property type="entry name" value="Regulator of K+ conductance, C-terminal domain"/>
    <property type="match status" value="2"/>
</dbReference>
<feature type="domain" description="RCK C-terminal" evidence="8">
    <location>
        <begin position="298"/>
        <end position="382"/>
    </location>
</feature>
<dbReference type="InterPro" id="IPR006037">
    <property type="entry name" value="RCK_C"/>
</dbReference>
<protein>
    <submittedName>
        <fullName evidence="9">TRAP transporter large permease subunit</fullName>
    </submittedName>
</protein>
<dbReference type="OrthoDB" id="9809303at2"/>
<proteinExistence type="predicted"/>
<dbReference type="GO" id="GO:0008324">
    <property type="term" value="F:monoatomic cation transmembrane transporter activity"/>
    <property type="evidence" value="ECO:0007669"/>
    <property type="project" value="InterPro"/>
</dbReference>
<evidence type="ECO:0000256" key="5">
    <source>
        <dbReference type="ARBA" id="ARBA00022989"/>
    </source>
</evidence>
<reference evidence="9 10" key="1">
    <citation type="submission" date="2019-05" db="EMBL/GenBank/DDBJ databases">
        <authorList>
            <person name="Pankratov T."/>
            <person name="Grouzdev D."/>
        </authorList>
    </citation>
    <scope>NUCLEOTIDE SEQUENCE [LARGE SCALE GENOMIC DNA]</scope>
    <source>
        <strain evidence="9 10">KEBCLARHB70R</strain>
    </source>
</reference>
<keyword evidence="10" id="KW-1185">Reference proteome</keyword>
<sequence>MTIDEALAFGILACTVGMFVWGRLAYDLIALLALIAGIVAGIIPMKTAFDGFSDDVVVIIIGALVVSAAIARSGVVESLMNPFLPRLRTLQAQVPAMVGAVGLLSMFCKNVGALAIFMPTALQLSRRGKRYPGPLLMPMSFASLLGGLVTLIGTSPNILIAKVRADFSGHPFGMFDFTPVGLPVAILGCLFLAFGYRLVPRNRRPAGGLDAAFNLAAYTTEARLPAGSPMVGRSVRELERASDGEVVVGTILRERYRRFVPAAESLLNDGDVLLLQGDPDALERLVARARLQLGRDEAPAHAAEAEEISVVEAVVTADSTLVARTQDQVSLGTTHGLSLIALSRTGEQITRRLHAIRFRIGDVVLLRGASKQIPDALGALRVLPLAERRLTLGASHRSFLPLLVLLAAMAAAATHTLSPGVAFIAAAAIMVVLRFLTMEEAYHTVEWHVIVLLGALIPVSHAIQTTGGTALIAHNLQGVLHLVPPEAALAIILVLAMVLTPFLHNAPTVLMLGPIAASIAQQLHLNPDAFLMAVALGAGCDFLTPIGHQCNTLIYGPGGYRFGDYWRLGLPLSVIVVASGVPLITLVWGLRVG</sequence>
<feature type="transmembrane region" description="Helical" evidence="7">
    <location>
        <begin position="487"/>
        <end position="517"/>
    </location>
</feature>
<organism evidence="9 10">
    <name type="scientific">Lichenicoccus roseus</name>
    <dbReference type="NCBI Taxonomy" id="2683649"/>
    <lineage>
        <taxon>Bacteria</taxon>
        <taxon>Pseudomonadati</taxon>
        <taxon>Pseudomonadota</taxon>
        <taxon>Alphaproteobacteria</taxon>
        <taxon>Acetobacterales</taxon>
        <taxon>Acetobacteraceae</taxon>
        <taxon>Lichenicoccus</taxon>
    </lineage>
</organism>
<feature type="transmembrane region" description="Helical" evidence="7">
    <location>
        <begin position="30"/>
        <end position="49"/>
    </location>
</feature>
<dbReference type="PANTHER" id="PTHR43652">
    <property type="entry name" value="BASIC AMINO ACID ANTIPORTER YFCC-RELATED"/>
    <property type="match status" value="1"/>
</dbReference>
<dbReference type="InterPro" id="IPR036721">
    <property type="entry name" value="RCK_C_sf"/>
</dbReference>
<name>A0A5R9JHT2_9PROT</name>
<dbReference type="Pfam" id="PF02080">
    <property type="entry name" value="TrkA_C"/>
    <property type="match status" value="1"/>
</dbReference>
<gene>
    <name evidence="9" type="ORF">FE263_01210</name>
</gene>
<dbReference type="RefSeq" id="WP_138324131.1">
    <property type="nucleotide sequence ID" value="NZ_VCDI01000001.1"/>
</dbReference>
<dbReference type="Pfam" id="PF03600">
    <property type="entry name" value="CitMHS"/>
    <property type="match status" value="1"/>
</dbReference>
<comment type="caution">
    <text evidence="9">The sequence shown here is derived from an EMBL/GenBank/DDBJ whole genome shotgun (WGS) entry which is preliminary data.</text>
</comment>
<evidence type="ECO:0000256" key="3">
    <source>
        <dbReference type="ARBA" id="ARBA00022692"/>
    </source>
</evidence>
<keyword evidence="2" id="KW-0813">Transport</keyword>
<keyword evidence="5 7" id="KW-1133">Transmembrane helix</keyword>
<evidence type="ECO:0000256" key="2">
    <source>
        <dbReference type="ARBA" id="ARBA00022448"/>
    </source>
</evidence>
<dbReference type="InterPro" id="IPR004680">
    <property type="entry name" value="Cit_transptr-like_dom"/>
</dbReference>
<dbReference type="InterPro" id="IPR051679">
    <property type="entry name" value="DASS-Related_Transporters"/>
</dbReference>
<dbReference type="Proteomes" id="UP000305654">
    <property type="component" value="Unassembled WGS sequence"/>
</dbReference>
<comment type="subcellular location">
    <subcellularLocation>
        <location evidence="1">Membrane</location>
        <topology evidence="1">Multi-pass membrane protein</topology>
    </subcellularLocation>
</comment>
<feature type="transmembrane region" description="Helical" evidence="7">
    <location>
        <begin position="529"/>
        <end position="548"/>
    </location>
</feature>
<feature type="transmembrane region" description="Helical" evidence="7">
    <location>
        <begin position="398"/>
        <end position="414"/>
    </location>
</feature>
<evidence type="ECO:0000256" key="1">
    <source>
        <dbReference type="ARBA" id="ARBA00004141"/>
    </source>
</evidence>
<accession>A0A5R9JHT2</accession>
<feature type="transmembrane region" description="Helical" evidence="7">
    <location>
        <begin position="139"/>
        <end position="160"/>
    </location>
</feature>
<dbReference type="SUPFAM" id="SSF116726">
    <property type="entry name" value="TrkA C-terminal domain-like"/>
    <property type="match status" value="2"/>
</dbReference>
<dbReference type="GO" id="GO:0005886">
    <property type="term" value="C:plasma membrane"/>
    <property type="evidence" value="ECO:0007669"/>
    <property type="project" value="TreeGrafter"/>
</dbReference>
<feature type="domain" description="RCK C-terminal" evidence="8">
    <location>
        <begin position="206"/>
        <end position="291"/>
    </location>
</feature>
<feature type="transmembrane region" description="Helical" evidence="7">
    <location>
        <begin position="56"/>
        <end position="76"/>
    </location>
</feature>
<keyword evidence="4" id="KW-0677">Repeat</keyword>
<evidence type="ECO:0000256" key="6">
    <source>
        <dbReference type="ARBA" id="ARBA00023136"/>
    </source>
</evidence>
<dbReference type="PROSITE" id="PS51202">
    <property type="entry name" value="RCK_C"/>
    <property type="match status" value="2"/>
</dbReference>
<dbReference type="EMBL" id="VCDI01000001">
    <property type="protein sequence ID" value="TLU73878.1"/>
    <property type="molecule type" value="Genomic_DNA"/>
</dbReference>
<feature type="transmembrane region" description="Helical" evidence="7">
    <location>
        <begin position="420"/>
        <end position="437"/>
    </location>
</feature>
<evidence type="ECO:0000259" key="8">
    <source>
        <dbReference type="PROSITE" id="PS51202"/>
    </source>
</evidence>
<dbReference type="GO" id="GO:0006813">
    <property type="term" value="P:potassium ion transport"/>
    <property type="evidence" value="ECO:0007669"/>
    <property type="project" value="InterPro"/>
</dbReference>